<dbReference type="Proteomes" id="UP001528912">
    <property type="component" value="Unassembled WGS sequence"/>
</dbReference>
<keyword evidence="1" id="KW-1133">Transmembrane helix</keyword>
<evidence type="ECO:0000313" key="3">
    <source>
        <dbReference type="Proteomes" id="UP001528912"/>
    </source>
</evidence>
<keyword evidence="1" id="KW-0472">Membrane</keyword>
<reference evidence="2 3" key="1">
    <citation type="submission" date="2023-03" db="EMBL/GenBank/DDBJ databases">
        <title>YIM 133296 draft genome.</title>
        <authorList>
            <person name="Xiong L."/>
        </authorList>
    </citation>
    <scope>NUCLEOTIDE SEQUENCE [LARGE SCALE GENOMIC DNA]</scope>
    <source>
        <strain evidence="2 3">YIM 133296</strain>
    </source>
</reference>
<evidence type="ECO:0000313" key="2">
    <source>
        <dbReference type="EMBL" id="MDF8266031.1"/>
    </source>
</evidence>
<keyword evidence="1" id="KW-0812">Transmembrane</keyword>
<name>A0ABT6CBA1_9MICO</name>
<accession>A0ABT6CBA1</accession>
<keyword evidence="3" id="KW-1185">Reference proteome</keyword>
<organism evidence="2 3">
    <name type="scientific">Luteipulveratus flavus</name>
    <dbReference type="NCBI Taxonomy" id="3031728"/>
    <lineage>
        <taxon>Bacteria</taxon>
        <taxon>Bacillati</taxon>
        <taxon>Actinomycetota</taxon>
        <taxon>Actinomycetes</taxon>
        <taxon>Micrococcales</taxon>
        <taxon>Dermacoccaceae</taxon>
        <taxon>Luteipulveratus</taxon>
    </lineage>
</organism>
<feature type="transmembrane region" description="Helical" evidence="1">
    <location>
        <begin position="313"/>
        <end position="334"/>
    </location>
</feature>
<feature type="transmembrane region" description="Helical" evidence="1">
    <location>
        <begin position="589"/>
        <end position="610"/>
    </location>
</feature>
<feature type="transmembrane region" description="Helical" evidence="1">
    <location>
        <begin position="507"/>
        <end position="527"/>
    </location>
</feature>
<feature type="transmembrane region" description="Helical" evidence="1">
    <location>
        <begin position="346"/>
        <end position="369"/>
    </location>
</feature>
<feature type="transmembrane region" description="Helical" evidence="1">
    <location>
        <begin position="534"/>
        <end position="554"/>
    </location>
</feature>
<feature type="transmembrane region" description="Helical" evidence="1">
    <location>
        <begin position="449"/>
        <end position="470"/>
    </location>
</feature>
<feature type="transmembrane region" description="Helical" evidence="1">
    <location>
        <begin position="375"/>
        <end position="395"/>
    </location>
</feature>
<protein>
    <submittedName>
        <fullName evidence="2">Uncharacterized protein</fullName>
    </submittedName>
</protein>
<evidence type="ECO:0000256" key="1">
    <source>
        <dbReference type="SAM" id="Phobius"/>
    </source>
</evidence>
<feature type="transmembrane region" description="Helical" evidence="1">
    <location>
        <begin position="407"/>
        <end position="429"/>
    </location>
</feature>
<gene>
    <name evidence="2" type="ORF">P4R38_17420</name>
</gene>
<dbReference type="RefSeq" id="WP_277193271.1">
    <property type="nucleotide sequence ID" value="NZ_JAROAV010000046.1"/>
</dbReference>
<dbReference type="EMBL" id="JAROAV010000046">
    <property type="protein sequence ID" value="MDF8266031.1"/>
    <property type="molecule type" value="Genomic_DNA"/>
</dbReference>
<sequence>MVRRWVIAVVVSLFSFVLVAFALVRLTATDERVPITQPGPLVVIGVPGQSWENLSERSNPALWPLLDVAATGSSSVRATSTPTCTPDAWLSLGAGDGARVGCGPTPSPQVSGAGATWPRWADWRRDNDDLRSPPDLGLLASELAARRQCVAAVGPGAALAAADRSGRVARYWPSTAGADLAACAVTFVDLGTPTGAARPDADAALARVFDSVPGNATVAITGLSDGREDRPALRSLTLVGPRVARGTIWSPSTHQEGFAQAADLTATALARFDLTPEGVAGQELAVIPSTAPVGTLVDRNRTLERSINESNHALTPFFVGLAVLYVGAAAVVYLTRRRTRRPSAWLRPGAVLLGALPVATYLVSLVPWWTGGPVLLWYALGTFAFAGAVSLVALLGPWRRWSAGPAVVVAGVTAAVLALDVISGSHLQLLALQGLQPLYGGRYYGMGNAGFGVFATAVLLLGGLLAARLLWWDDADDTDRRLAVATVVLVGFAAVLVDGWPSWGADFGGPPALVVGTALLACLVLGLRITWRRALLIAGAVVLIAAALAVLDWLRPASSRTHLGRFVQQVVDGEGFGVVGSKLSQNWELLTSSPLTVLVPVAMVAAIWAVVRPDSPVGRPLVPLWEQVPLLREIVGAVLACWSVAFLLNDSGVGVPATGAQLAVPLLVAIAASMRRPEEQGA</sequence>
<proteinExistence type="predicted"/>
<comment type="caution">
    <text evidence="2">The sequence shown here is derived from an EMBL/GenBank/DDBJ whole genome shotgun (WGS) entry which is preliminary data.</text>
</comment>
<feature type="transmembrane region" description="Helical" evidence="1">
    <location>
        <begin position="482"/>
        <end position="501"/>
    </location>
</feature>